<dbReference type="InterPro" id="IPR036875">
    <property type="entry name" value="Znf_CCHC_sf"/>
</dbReference>
<dbReference type="PANTHER" id="PTHR47592">
    <property type="entry name" value="PBF68 PROTEIN"/>
    <property type="match status" value="1"/>
</dbReference>
<feature type="region of interest" description="Disordered" evidence="2">
    <location>
        <begin position="212"/>
        <end position="239"/>
    </location>
</feature>
<comment type="caution">
    <text evidence="4">The sequence shown here is derived from an EMBL/GenBank/DDBJ whole genome shotgun (WGS) entry which is preliminary data.</text>
</comment>
<evidence type="ECO:0000313" key="5">
    <source>
        <dbReference type="Proteomes" id="UP001443914"/>
    </source>
</evidence>
<accession>A0AAW1HHF2</accession>
<evidence type="ECO:0000256" key="1">
    <source>
        <dbReference type="PROSITE-ProRule" id="PRU00047"/>
    </source>
</evidence>
<organism evidence="4 5">
    <name type="scientific">Saponaria officinalis</name>
    <name type="common">Common soapwort</name>
    <name type="synonym">Lychnis saponaria</name>
    <dbReference type="NCBI Taxonomy" id="3572"/>
    <lineage>
        <taxon>Eukaryota</taxon>
        <taxon>Viridiplantae</taxon>
        <taxon>Streptophyta</taxon>
        <taxon>Embryophyta</taxon>
        <taxon>Tracheophyta</taxon>
        <taxon>Spermatophyta</taxon>
        <taxon>Magnoliopsida</taxon>
        <taxon>eudicotyledons</taxon>
        <taxon>Gunneridae</taxon>
        <taxon>Pentapetalae</taxon>
        <taxon>Caryophyllales</taxon>
        <taxon>Caryophyllaceae</taxon>
        <taxon>Caryophylleae</taxon>
        <taxon>Saponaria</taxon>
    </lineage>
</organism>
<dbReference type="AlphaFoldDB" id="A0AAW1HHF2"/>
<keyword evidence="1" id="KW-0863">Zinc-finger</keyword>
<dbReference type="Proteomes" id="UP001443914">
    <property type="component" value="Unassembled WGS sequence"/>
</dbReference>
<dbReference type="Pfam" id="PF22936">
    <property type="entry name" value="Pol_BBD"/>
    <property type="match status" value="1"/>
</dbReference>
<evidence type="ECO:0000259" key="3">
    <source>
        <dbReference type="PROSITE" id="PS50158"/>
    </source>
</evidence>
<proteinExistence type="predicted"/>
<reference evidence="4" key="1">
    <citation type="submission" date="2024-03" db="EMBL/GenBank/DDBJ databases">
        <title>WGS assembly of Saponaria officinalis var. Norfolk2.</title>
        <authorList>
            <person name="Jenkins J."/>
            <person name="Shu S."/>
            <person name="Grimwood J."/>
            <person name="Barry K."/>
            <person name="Goodstein D."/>
            <person name="Schmutz J."/>
            <person name="Leebens-Mack J."/>
            <person name="Osbourn A."/>
        </authorList>
    </citation>
    <scope>NUCLEOTIDE SEQUENCE [LARGE SCALE GENOMIC DNA]</scope>
    <source>
        <strain evidence="4">JIC</strain>
    </source>
</reference>
<dbReference type="EMBL" id="JBDFQZ010000011">
    <property type="protein sequence ID" value="KAK9675815.1"/>
    <property type="molecule type" value="Genomic_DNA"/>
</dbReference>
<dbReference type="InterPro" id="IPR054722">
    <property type="entry name" value="PolX-like_BBD"/>
</dbReference>
<dbReference type="PANTHER" id="PTHR47592:SF30">
    <property type="entry name" value="CCHC-TYPE DOMAIN-CONTAINING PROTEIN"/>
    <property type="match status" value="1"/>
</dbReference>
<keyword evidence="1" id="KW-0479">Metal-binding</keyword>
<evidence type="ECO:0000313" key="4">
    <source>
        <dbReference type="EMBL" id="KAK9675815.1"/>
    </source>
</evidence>
<keyword evidence="1" id="KW-0862">Zinc</keyword>
<dbReference type="GO" id="GO:0008270">
    <property type="term" value="F:zinc ion binding"/>
    <property type="evidence" value="ECO:0007669"/>
    <property type="project" value="UniProtKB-KW"/>
</dbReference>
<keyword evidence="5" id="KW-1185">Reference proteome</keyword>
<name>A0AAW1HHF2_SAPOF</name>
<dbReference type="Pfam" id="PF14223">
    <property type="entry name" value="Retrotran_gag_2"/>
    <property type="match status" value="1"/>
</dbReference>
<dbReference type="GO" id="GO:0003676">
    <property type="term" value="F:nucleic acid binding"/>
    <property type="evidence" value="ECO:0007669"/>
    <property type="project" value="InterPro"/>
</dbReference>
<feature type="domain" description="CCHC-type" evidence="3">
    <location>
        <begin position="250"/>
        <end position="265"/>
    </location>
</feature>
<dbReference type="SMART" id="SM00343">
    <property type="entry name" value="ZnF_C2HC"/>
    <property type="match status" value="1"/>
</dbReference>
<evidence type="ECO:0000256" key="2">
    <source>
        <dbReference type="SAM" id="MobiDB-lite"/>
    </source>
</evidence>
<sequence>MSSVLSKTLPDLTKLEQLNGNNFKRWSQKLLMFFEQLEIDYVLFSDPPASVIETHVTSTVQETPHVKSVVKSNEEAVRKFDKDNKTVRCQLLSNMTDTLFDLFMVHKSAKIIWESLGTKYGADDAGKKKYVVVHVYEYLCADVTNEGMKLDDTFIENSDYRNHLKHKKKDLTLQELVGHMKTEEANRLKDKPLSLSMNNSVVAVKANLVESGEKAKGGPGKNQGAAKKNAPGKHTKPVAKIQKPKGNIVCYVCGKSSHKAYQCPEKKIVEANVVVADDVIAAVVVEANLVGNVADWVLDTGASRHLCADKGLFAEFEEVADGDCVYMGNSSSALITGKGKIFLKLTSGKTLALTNVLLVPSLRRNLVSGALLNKAGLKLV</sequence>
<gene>
    <name evidence="4" type="ORF">RND81_11G033200</name>
</gene>
<dbReference type="PROSITE" id="PS50158">
    <property type="entry name" value="ZF_CCHC"/>
    <property type="match status" value="1"/>
</dbReference>
<protein>
    <recommendedName>
        <fullName evidence="3">CCHC-type domain-containing protein</fullName>
    </recommendedName>
</protein>
<dbReference type="InterPro" id="IPR001878">
    <property type="entry name" value="Znf_CCHC"/>
</dbReference>
<dbReference type="SUPFAM" id="SSF57756">
    <property type="entry name" value="Retrovirus zinc finger-like domains"/>
    <property type="match status" value="1"/>
</dbReference>